<protein>
    <submittedName>
        <fullName evidence="3">Winged helix-turn-helix domain-containing protein</fullName>
    </submittedName>
</protein>
<geneLocation type="plasmid" evidence="3 4">
    <name>unnamed3</name>
</geneLocation>
<dbReference type="EMBL" id="CP070247">
    <property type="protein sequence ID" value="QRV39049.1"/>
    <property type="molecule type" value="Genomic_DNA"/>
</dbReference>
<dbReference type="InterPro" id="IPR012318">
    <property type="entry name" value="HTH_CRP"/>
</dbReference>
<dbReference type="AlphaFoldDB" id="A0ABD7DBM7"/>
<name>A0ABD7DBM7_9ACTN</name>
<evidence type="ECO:0000256" key="1">
    <source>
        <dbReference type="SAM" id="MobiDB-lite"/>
    </source>
</evidence>
<gene>
    <name evidence="3" type="ORF">I6J42_33675</name>
</gene>
<reference evidence="3 4" key="1">
    <citation type="submission" date="2021-02" db="EMBL/GenBank/DDBJ databases">
        <title>FDA dAtabase for Regulatory Grade micrObial Sequences (FDA-ARGOS): Supporting development and validation of Infectious Disease Dx tests.</title>
        <authorList>
            <person name="Sproer C."/>
            <person name="Gronow S."/>
            <person name="Severitt S."/>
            <person name="Schroder I."/>
            <person name="Tallon L."/>
            <person name="Sadzewicz L."/>
            <person name="Zhao X."/>
            <person name="Boylan J."/>
            <person name="Ott S."/>
            <person name="Bowen H."/>
            <person name="Vavikolanu K."/>
            <person name="Mehta A."/>
            <person name="Aluvathingal J."/>
            <person name="Nadendla S."/>
            <person name="Lowell S."/>
            <person name="Myers T."/>
            <person name="Yan Y."/>
            <person name="Sichtig H."/>
        </authorList>
    </citation>
    <scope>NUCLEOTIDE SEQUENCE [LARGE SCALE GENOMIC DNA]</scope>
    <source>
        <strain evidence="3 4">FDAARGOS_1212</strain>
        <plasmid evidence="3 4">unnamed3</plasmid>
    </source>
</reference>
<dbReference type="Pfam" id="PF13545">
    <property type="entry name" value="HTH_Crp_2"/>
    <property type="match status" value="1"/>
</dbReference>
<feature type="domain" description="HTH crp-type" evidence="2">
    <location>
        <begin position="38"/>
        <end position="87"/>
    </location>
</feature>
<sequence length="156" mass="17066">MSSTIPGFHNPQLFEVLPNACLSATARDIFDVLTARQEPGGLVHIRQQELAERLGLSQSAVSRAISQLRDKGIISERQRKGTLLIHPLLAGYESLAHMTNHLKAPDTHVWPINFPVGDIRPPRVRDGRTGTDFDPDPDGGEDAHLADVQPSLRLAG</sequence>
<evidence type="ECO:0000313" key="3">
    <source>
        <dbReference type="EMBL" id="QRV39049.1"/>
    </source>
</evidence>
<accession>A0ABD7DBM7</accession>
<dbReference type="InterPro" id="IPR036390">
    <property type="entry name" value="WH_DNA-bd_sf"/>
</dbReference>
<feature type="compositionally biased region" description="Basic and acidic residues" evidence="1">
    <location>
        <begin position="120"/>
        <end position="131"/>
    </location>
</feature>
<feature type="region of interest" description="Disordered" evidence="1">
    <location>
        <begin position="120"/>
        <end position="156"/>
    </location>
</feature>
<dbReference type="Proteomes" id="UP000623926">
    <property type="component" value="Plasmid unnamed3"/>
</dbReference>
<evidence type="ECO:0000259" key="2">
    <source>
        <dbReference type="SMART" id="SM00419"/>
    </source>
</evidence>
<dbReference type="PRINTS" id="PR00033">
    <property type="entry name" value="HTHASNC"/>
</dbReference>
<dbReference type="CDD" id="cd00092">
    <property type="entry name" value="HTH_CRP"/>
    <property type="match status" value="1"/>
</dbReference>
<organism evidence="3 4">
    <name type="scientific">Streptomyces californicus</name>
    <dbReference type="NCBI Taxonomy" id="67351"/>
    <lineage>
        <taxon>Bacteria</taxon>
        <taxon>Bacillati</taxon>
        <taxon>Actinomycetota</taxon>
        <taxon>Actinomycetes</taxon>
        <taxon>Kitasatosporales</taxon>
        <taxon>Streptomycetaceae</taxon>
        <taxon>Streptomyces</taxon>
    </lineage>
</organism>
<keyword evidence="3" id="KW-0614">Plasmid</keyword>
<dbReference type="InterPro" id="IPR036388">
    <property type="entry name" value="WH-like_DNA-bd_sf"/>
</dbReference>
<dbReference type="SUPFAM" id="SSF46785">
    <property type="entry name" value="Winged helix' DNA-binding domain"/>
    <property type="match status" value="1"/>
</dbReference>
<dbReference type="SMART" id="SM00419">
    <property type="entry name" value="HTH_CRP"/>
    <property type="match status" value="1"/>
</dbReference>
<dbReference type="RefSeq" id="WP_030853108.1">
    <property type="nucleotide sequence ID" value="NZ_CP070247.1"/>
</dbReference>
<evidence type="ECO:0000313" key="4">
    <source>
        <dbReference type="Proteomes" id="UP000623926"/>
    </source>
</evidence>
<dbReference type="InterPro" id="IPR000485">
    <property type="entry name" value="AsnC-type_HTH_dom"/>
</dbReference>
<dbReference type="Gene3D" id="1.10.10.10">
    <property type="entry name" value="Winged helix-like DNA-binding domain superfamily/Winged helix DNA-binding domain"/>
    <property type="match status" value="1"/>
</dbReference>
<proteinExistence type="predicted"/>